<keyword evidence="5" id="KW-1133">Transmembrane helix</keyword>
<gene>
    <name evidence="7" type="ORF">SMAR0320_LOCUS10832</name>
</gene>
<evidence type="ECO:0000256" key="2">
    <source>
        <dbReference type="ARBA" id="ARBA00022737"/>
    </source>
</evidence>
<name>A0A7S2LCI8_9STRA</name>
<dbReference type="InterPro" id="IPR051022">
    <property type="entry name" value="Notch_Cell-Fate_Det"/>
</dbReference>
<dbReference type="InterPro" id="IPR000742">
    <property type="entry name" value="EGF"/>
</dbReference>
<dbReference type="Gene3D" id="2.10.25.10">
    <property type="entry name" value="Laminin"/>
    <property type="match status" value="2"/>
</dbReference>
<evidence type="ECO:0000313" key="7">
    <source>
        <dbReference type="EMBL" id="CAD9602470.1"/>
    </source>
</evidence>
<feature type="region of interest" description="Disordered" evidence="4">
    <location>
        <begin position="333"/>
        <end position="430"/>
    </location>
</feature>
<evidence type="ECO:0000256" key="5">
    <source>
        <dbReference type="SAM" id="Phobius"/>
    </source>
</evidence>
<dbReference type="EMBL" id="HBGZ01015191">
    <property type="protein sequence ID" value="CAD9602470.1"/>
    <property type="molecule type" value="Transcribed_RNA"/>
</dbReference>
<keyword evidence="5" id="KW-0812">Transmembrane</keyword>
<keyword evidence="3" id="KW-1015">Disulfide bond</keyword>
<dbReference type="AlphaFoldDB" id="A0A7S2LCI8"/>
<keyword evidence="5" id="KW-0472">Membrane</keyword>
<sequence>MIFYIPQKSKKLCGDTFACKNGSVCKAGEGNEIDHRHKHLDLLSSITSDADGSNYYCECPSGFIGHDCSVEVKECTSHREDLVHSCYFGSECIEADNEYGLLDKFCDCSRAHTEGGFVAGLMCQYTSTTICVDDEKAFASTNDAFCTNGGTCQRIVGSDEDFPGCQCEEGKWDGKHCEYANGVLKDDALDLFSFRKTEILFEENLHGLGATTSDAGAESENFSFTSFGVGFGVVVGVGISLLMMLVVRRVRNDKRQLLHEDDYKCFSYDGQAPPPRVFSSSRKKEAEVGDDDESTMVFGTEHDVKNEDNVEMLDEATSRILESQFRMTDVRGGAHSVQEDLGGQSEDFTSPYYDDEDEALDRRDFPRISINSGRFPLSSEQHTVSSVMSLDGGDDMDDYEHSNIMSLDGSDSEDDDDDASASNYRIISYV</sequence>
<feature type="compositionally biased region" description="Polar residues" evidence="4">
    <location>
        <begin position="378"/>
        <end position="388"/>
    </location>
</feature>
<reference evidence="7" key="1">
    <citation type="submission" date="2021-01" db="EMBL/GenBank/DDBJ databases">
        <authorList>
            <person name="Corre E."/>
            <person name="Pelletier E."/>
            <person name="Niang G."/>
            <person name="Scheremetjew M."/>
            <person name="Finn R."/>
            <person name="Kale V."/>
            <person name="Holt S."/>
            <person name="Cochrane G."/>
            <person name="Meng A."/>
            <person name="Brown T."/>
            <person name="Cohen L."/>
        </authorList>
    </citation>
    <scope>NUCLEOTIDE SEQUENCE</scope>
    <source>
        <strain evidence="7">SM1012Den-03</strain>
    </source>
</reference>
<evidence type="ECO:0000256" key="4">
    <source>
        <dbReference type="SAM" id="MobiDB-lite"/>
    </source>
</evidence>
<evidence type="ECO:0000259" key="6">
    <source>
        <dbReference type="PROSITE" id="PS01186"/>
    </source>
</evidence>
<evidence type="ECO:0000256" key="3">
    <source>
        <dbReference type="ARBA" id="ARBA00023157"/>
    </source>
</evidence>
<proteinExistence type="predicted"/>
<dbReference type="PANTHER" id="PTHR24049">
    <property type="entry name" value="CRUMBS FAMILY MEMBER"/>
    <property type="match status" value="1"/>
</dbReference>
<keyword evidence="1" id="KW-0245">EGF-like domain</keyword>
<dbReference type="PROSITE" id="PS01186">
    <property type="entry name" value="EGF_2"/>
    <property type="match status" value="1"/>
</dbReference>
<evidence type="ECO:0000256" key="1">
    <source>
        <dbReference type="ARBA" id="ARBA00022536"/>
    </source>
</evidence>
<organism evidence="7">
    <name type="scientific">Skeletonema marinoi</name>
    <dbReference type="NCBI Taxonomy" id="267567"/>
    <lineage>
        <taxon>Eukaryota</taxon>
        <taxon>Sar</taxon>
        <taxon>Stramenopiles</taxon>
        <taxon>Ochrophyta</taxon>
        <taxon>Bacillariophyta</taxon>
        <taxon>Coscinodiscophyceae</taxon>
        <taxon>Thalassiosirophycidae</taxon>
        <taxon>Thalassiosirales</taxon>
        <taxon>Skeletonemataceae</taxon>
        <taxon>Skeletonema</taxon>
        <taxon>Skeletonema marinoi-dohrnii complex</taxon>
    </lineage>
</organism>
<feature type="transmembrane region" description="Helical" evidence="5">
    <location>
        <begin position="227"/>
        <end position="247"/>
    </location>
</feature>
<keyword evidence="2" id="KW-0677">Repeat</keyword>
<protein>
    <recommendedName>
        <fullName evidence="6">EGF-like domain-containing protein</fullName>
    </recommendedName>
</protein>
<accession>A0A7S2LCI8</accession>
<feature type="compositionally biased region" description="Acidic residues" evidence="4">
    <location>
        <begin position="410"/>
        <end position="419"/>
    </location>
</feature>
<dbReference type="SMART" id="SM00181">
    <property type="entry name" value="EGF"/>
    <property type="match status" value="2"/>
</dbReference>
<feature type="domain" description="EGF-like" evidence="6">
    <location>
        <begin position="57"/>
        <end position="68"/>
    </location>
</feature>